<gene>
    <name evidence="2" type="ORF">Pla100_29230</name>
</gene>
<evidence type="ECO:0000256" key="1">
    <source>
        <dbReference type="SAM" id="MobiDB-lite"/>
    </source>
</evidence>
<organism evidence="2 3">
    <name type="scientific">Neorhodopirellula pilleata</name>
    <dbReference type="NCBI Taxonomy" id="2714738"/>
    <lineage>
        <taxon>Bacteria</taxon>
        <taxon>Pseudomonadati</taxon>
        <taxon>Planctomycetota</taxon>
        <taxon>Planctomycetia</taxon>
        <taxon>Pirellulales</taxon>
        <taxon>Pirellulaceae</taxon>
        <taxon>Neorhodopirellula</taxon>
    </lineage>
</organism>
<proteinExistence type="predicted"/>
<keyword evidence="3" id="KW-1185">Reference proteome</keyword>
<protein>
    <submittedName>
        <fullName evidence="2">Uncharacterized protein</fullName>
    </submittedName>
</protein>
<feature type="region of interest" description="Disordered" evidence="1">
    <location>
        <begin position="57"/>
        <end position="77"/>
    </location>
</feature>
<evidence type="ECO:0000313" key="3">
    <source>
        <dbReference type="Proteomes" id="UP000316213"/>
    </source>
</evidence>
<dbReference type="Proteomes" id="UP000316213">
    <property type="component" value="Unassembled WGS sequence"/>
</dbReference>
<comment type="caution">
    <text evidence="2">The sequence shown here is derived from an EMBL/GenBank/DDBJ whole genome shotgun (WGS) entry which is preliminary data.</text>
</comment>
<evidence type="ECO:0000313" key="2">
    <source>
        <dbReference type="EMBL" id="TWT96443.1"/>
    </source>
</evidence>
<dbReference type="OrthoDB" id="281327at2"/>
<dbReference type="EMBL" id="SJPM01000005">
    <property type="protein sequence ID" value="TWT96443.1"/>
    <property type="molecule type" value="Genomic_DNA"/>
</dbReference>
<name>A0A5C6ADX8_9BACT</name>
<accession>A0A5C6ADX8</accession>
<sequence>MTTPNPIEEIKAIRHRLGAEAGYDIHRVFAELRSARDSSERSYVDLSPQIAANHPLQRSGEAGFFEVDNRSSPPAER</sequence>
<dbReference type="RefSeq" id="WP_146578359.1">
    <property type="nucleotide sequence ID" value="NZ_SJPM01000005.1"/>
</dbReference>
<dbReference type="AlphaFoldDB" id="A0A5C6ADX8"/>
<reference evidence="2 3" key="1">
    <citation type="submission" date="2019-02" db="EMBL/GenBank/DDBJ databases">
        <title>Deep-cultivation of Planctomycetes and their phenomic and genomic characterization uncovers novel biology.</title>
        <authorList>
            <person name="Wiegand S."/>
            <person name="Jogler M."/>
            <person name="Boedeker C."/>
            <person name="Pinto D."/>
            <person name="Vollmers J."/>
            <person name="Rivas-Marin E."/>
            <person name="Kohn T."/>
            <person name="Peeters S.H."/>
            <person name="Heuer A."/>
            <person name="Rast P."/>
            <person name="Oberbeckmann S."/>
            <person name="Bunk B."/>
            <person name="Jeske O."/>
            <person name="Meyerdierks A."/>
            <person name="Storesund J.E."/>
            <person name="Kallscheuer N."/>
            <person name="Luecker S."/>
            <person name="Lage O.M."/>
            <person name="Pohl T."/>
            <person name="Merkel B.J."/>
            <person name="Hornburger P."/>
            <person name="Mueller R.-W."/>
            <person name="Bruemmer F."/>
            <person name="Labrenz M."/>
            <person name="Spormann A.M."/>
            <person name="Op Den Camp H."/>
            <person name="Overmann J."/>
            <person name="Amann R."/>
            <person name="Jetten M.S.M."/>
            <person name="Mascher T."/>
            <person name="Medema M.H."/>
            <person name="Devos D.P."/>
            <person name="Kaster A.-K."/>
            <person name="Ovreas L."/>
            <person name="Rohde M."/>
            <person name="Galperin M.Y."/>
            <person name="Jogler C."/>
        </authorList>
    </citation>
    <scope>NUCLEOTIDE SEQUENCE [LARGE SCALE GENOMIC DNA]</scope>
    <source>
        <strain evidence="2 3">Pla100</strain>
    </source>
</reference>